<organism evidence="2 3">
    <name type="scientific">Phialemonium thermophilum</name>
    <dbReference type="NCBI Taxonomy" id="223376"/>
    <lineage>
        <taxon>Eukaryota</taxon>
        <taxon>Fungi</taxon>
        <taxon>Dikarya</taxon>
        <taxon>Ascomycota</taxon>
        <taxon>Pezizomycotina</taxon>
        <taxon>Sordariomycetes</taxon>
        <taxon>Sordariomycetidae</taxon>
        <taxon>Cephalothecales</taxon>
        <taxon>Cephalothecaceae</taxon>
        <taxon>Phialemonium</taxon>
    </lineage>
</organism>
<evidence type="ECO:0000313" key="3">
    <source>
        <dbReference type="Proteomes" id="UP001586593"/>
    </source>
</evidence>
<evidence type="ECO:0000256" key="1">
    <source>
        <dbReference type="SAM" id="MobiDB-lite"/>
    </source>
</evidence>
<dbReference type="EMBL" id="JAZHXJ010001665">
    <property type="protein sequence ID" value="KAL1844505.1"/>
    <property type="molecule type" value="Genomic_DNA"/>
</dbReference>
<accession>A0ABR3VS68</accession>
<feature type="region of interest" description="Disordered" evidence="1">
    <location>
        <begin position="27"/>
        <end position="51"/>
    </location>
</feature>
<feature type="compositionally biased region" description="Basic and acidic residues" evidence="1">
    <location>
        <begin position="27"/>
        <end position="41"/>
    </location>
</feature>
<name>A0ABR3VS68_9PEZI</name>
<keyword evidence="3" id="KW-1185">Reference proteome</keyword>
<protein>
    <submittedName>
        <fullName evidence="2">Uncharacterized protein</fullName>
    </submittedName>
</protein>
<reference evidence="2 3" key="1">
    <citation type="journal article" date="2024" name="Commun. Biol.">
        <title>Comparative genomic analysis of thermophilic fungi reveals convergent evolutionary adaptations and gene losses.</title>
        <authorList>
            <person name="Steindorff A.S."/>
            <person name="Aguilar-Pontes M.V."/>
            <person name="Robinson A.J."/>
            <person name="Andreopoulos B."/>
            <person name="LaButti K."/>
            <person name="Kuo A."/>
            <person name="Mondo S."/>
            <person name="Riley R."/>
            <person name="Otillar R."/>
            <person name="Haridas S."/>
            <person name="Lipzen A."/>
            <person name="Grimwood J."/>
            <person name="Schmutz J."/>
            <person name="Clum A."/>
            <person name="Reid I.D."/>
            <person name="Moisan M.C."/>
            <person name="Butler G."/>
            <person name="Nguyen T.T.M."/>
            <person name="Dewar K."/>
            <person name="Conant G."/>
            <person name="Drula E."/>
            <person name="Henrissat B."/>
            <person name="Hansel C."/>
            <person name="Singer S."/>
            <person name="Hutchinson M.I."/>
            <person name="de Vries R.P."/>
            <person name="Natvig D.O."/>
            <person name="Powell A.J."/>
            <person name="Tsang A."/>
            <person name="Grigoriev I.V."/>
        </authorList>
    </citation>
    <scope>NUCLEOTIDE SEQUENCE [LARGE SCALE GENOMIC DNA]</scope>
    <source>
        <strain evidence="2 3">ATCC 24622</strain>
    </source>
</reference>
<comment type="caution">
    <text evidence="2">The sequence shown here is derived from an EMBL/GenBank/DDBJ whole genome shotgun (WGS) entry which is preliminary data.</text>
</comment>
<dbReference type="Proteomes" id="UP001586593">
    <property type="component" value="Unassembled WGS sequence"/>
</dbReference>
<evidence type="ECO:0000313" key="2">
    <source>
        <dbReference type="EMBL" id="KAL1844505.1"/>
    </source>
</evidence>
<proteinExistence type="predicted"/>
<gene>
    <name evidence="2" type="ORF">VTK73DRAFT_2398</name>
</gene>
<sequence length="109" mass="11583">MLPKLCEAAATEALHGAARWISLKDGRGERHGGRAYPERGRWTGGPGPPLDDVSAEQGQAMHGLCGTQATRLAVAPRNVLLFARVTGTGESWSEKSLLFVNVTTNPEAC</sequence>